<dbReference type="PANTHER" id="PTHR45962">
    <property type="entry name" value="N-FATTY-ACYL-AMINO ACID SYNTHASE/HYDROLASE PM20D1"/>
    <property type="match status" value="1"/>
</dbReference>
<feature type="domain" description="Peptidase M20 dimerisation" evidence="7">
    <location>
        <begin position="241"/>
        <end position="389"/>
    </location>
</feature>
<evidence type="ECO:0000256" key="1">
    <source>
        <dbReference type="ARBA" id="ARBA00006247"/>
    </source>
</evidence>
<dbReference type="Proteomes" id="UP000481327">
    <property type="component" value="Unassembled WGS sequence"/>
</dbReference>
<reference evidence="8 9" key="1">
    <citation type="submission" date="2019-09" db="EMBL/GenBank/DDBJ databases">
        <title>Polymorphobacter sp. isolated from a lake in China.</title>
        <authorList>
            <person name="Liu Z."/>
        </authorList>
    </citation>
    <scope>NUCLEOTIDE SEQUENCE [LARGE SCALE GENOMIC DNA]</scope>
    <source>
        <strain evidence="8 9">D40P</strain>
    </source>
</reference>
<evidence type="ECO:0000256" key="4">
    <source>
        <dbReference type="ARBA" id="ARBA00022801"/>
    </source>
</evidence>
<keyword evidence="2" id="KW-0645">Protease</keyword>
<evidence type="ECO:0000256" key="6">
    <source>
        <dbReference type="SAM" id="MobiDB-lite"/>
    </source>
</evidence>
<dbReference type="OrthoDB" id="9809784at2"/>
<dbReference type="GO" id="GO:0046872">
    <property type="term" value="F:metal ion binding"/>
    <property type="evidence" value="ECO:0007669"/>
    <property type="project" value="UniProtKB-KW"/>
</dbReference>
<dbReference type="PANTHER" id="PTHR45962:SF1">
    <property type="entry name" value="N-FATTY-ACYL-AMINO ACID SYNTHASE_HYDROLASE PM20D1"/>
    <property type="match status" value="1"/>
</dbReference>
<dbReference type="InterPro" id="IPR011650">
    <property type="entry name" value="Peptidase_M20_dimer"/>
</dbReference>
<protein>
    <submittedName>
        <fullName evidence="8">M20/M25/M40 family metallo-hydrolase</fullName>
    </submittedName>
</protein>
<feature type="region of interest" description="Disordered" evidence="6">
    <location>
        <begin position="1"/>
        <end position="27"/>
    </location>
</feature>
<dbReference type="GO" id="GO:0006508">
    <property type="term" value="P:proteolysis"/>
    <property type="evidence" value="ECO:0007669"/>
    <property type="project" value="UniProtKB-KW"/>
</dbReference>
<gene>
    <name evidence="8" type="ORF">F3168_10355</name>
</gene>
<proteinExistence type="inferred from homology"/>
<dbReference type="SUPFAM" id="SSF53187">
    <property type="entry name" value="Zn-dependent exopeptidases"/>
    <property type="match status" value="1"/>
</dbReference>
<evidence type="ECO:0000256" key="3">
    <source>
        <dbReference type="ARBA" id="ARBA00022723"/>
    </source>
</evidence>
<evidence type="ECO:0000313" key="9">
    <source>
        <dbReference type="Proteomes" id="UP000481327"/>
    </source>
</evidence>
<dbReference type="InterPro" id="IPR001261">
    <property type="entry name" value="ArgE/DapE_CS"/>
</dbReference>
<name>A0A7C9KM92_9SPHN</name>
<dbReference type="InterPro" id="IPR002933">
    <property type="entry name" value="Peptidase_M20"/>
</dbReference>
<comment type="similarity">
    <text evidence="1">Belongs to the peptidase M20A family.</text>
</comment>
<dbReference type="InterPro" id="IPR047177">
    <property type="entry name" value="Pept_M20A"/>
</dbReference>
<evidence type="ECO:0000256" key="5">
    <source>
        <dbReference type="ARBA" id="ARBA00022833"/>
    </source>
</evidence>
<dbReference type="NCBIfam" id="NF006596">
    <property type="entry name" value="PRK09133.1"/>
    <property type="match status" value="1"/>
</dbReference>
<dbReference type="SUPFAM" id="SSF55031">
    <property type="entry name" value="Bacterial exopeptidase dimerisation domain"/>
    <property type="match status" value="1"/>
</dbReference>
<accession>A0A7C9KM92</accession>
<dbReference type="GO" id="GO:0008233">
    <property type="term" value="F:peptidase activity"/>
    <property type="evidence" value="ECO:0007669"/>
    <property type="project" value="UniProtKB-KW"/>
</dbReference>
<dbReference type="EMBL" id="WIOL01000003">
    <property type="protein sequence ID" value="MQT17663.1"/>
    <property type="molecule type" value="Genomic_DNA"/>
</dbReference>
<organism evidence="8 9">
    <name type="scientific">Sandarakinorhabdus fusca</name>
    <dbReference type="NCBI Taxonomy" id="1439888"/>
    <lineage>
        <taxon>Bacteria</taxon>
        <taxon>Pseudomonadati</taxon>
        <taxon>Pseudomonadota</taxon>
        <taxon>Alphaproteobacteria</taxon>
        <taxon>Sphingomonadales</taxon>
        <taxon>Sphingosinicellaceae</taxon>
        <taxon>Sandarakinorhabdus</taxon>
    </lineage>
</organism>
<sequence length="489" mass="50382">MTIAAPPPTPCRSSPKRCSGTSPARRARPFASVSDLRPIVLAAVLAAAAPAHGAPATVADARALLARGVAFDTVKGRGKVPAYADFLKSQLVAAGFAPADIRITPVGETANLHLAWKGNGTRPPIAITGHMDVVEADPKDWARDPFTATEDGGYLFGRGVGDNKFDVSMVVATLAAMKREGFRPNRDIHLFLSGDEETDGLTAEKQAAEAKAAGVALMLNSDGGGGLDAGGAASGYSLSAAEKTYADYRLTVTNPGGHSSRPTSPNAIAQLAAAASRVDAYRFAPQINEITRASLTAEGQKQGGAIGNAMVAFARNPGDAAAIATLRADPASIGQIATTCVPTMMTGGHAPNALPQKAALTVNCRIFPGTSVEATRKTIETIVADPAVKVETAQEWVSTPASPLRPDVMAAVTRAVAAAHPGIVPVPAMDAGASDSVYYRAVGIPSYGVSALFMKPEDQFAHGLNERIPLAAIAPALTQWHSLITAMAQ</sequence>
<dbReference type="InterPro" id="IPR036264">
    <property type="entry name" value="Bact_exopeptidase_dim_dom"/>
</dbReference>
<keyword evidence="9" id="KW-1185">Reference proteome</keyword>
<comment type="caution">
    <text evidence="8">The sequence shown here is derived from an EMBL/GenBank/DDBJ whole genome shotgun (WGS) entry which is preliminary data.</text>
</comment>
<evidence type="ECO:0000259" key="7">
    <source>
        <dbReference type="Pfam" id="PF07687"/>
    </source>
</evidence>
<keyword evidence="5" id="KW-0862">Zinc</keyword>
<dbReference type="Gene3D" id="3.40.630.10">
    <property type="entry name" value="Zn peptidases"/>
    <property type="match status" value="1"/>
</dbReference>
<dbReference type="PROSITE" id="PS00758">
    <property type="entry name" value="ARGE_DAPE_CPG2_1"/>
    <property type="match status" value="1"/>
</dbReference>
<dbReference type="Pfam" id="PF07687">
    <property type="entry name" value="M20_dimer"/>
    <property type="match status" value="1"/>
</dbReference>
<dbReference type="Gene3D" id="3.30.70.360">
    <property type="match status" value="1"/>
</dbReference>
<dbReference type="Gene3D" id="1.10.150.900">
    <property type="match status" value="1"/>
</dbReference>
<keyword evidence="3" id="KW-0479">Metal-binding</keyword>
<dbReference type="AlphaFoldDB" id="A0A7C9KM92"/>
<evidence type="ECO:0000313" key="8">
    <source>
        <dbReference type="EMBL" id="MQT17663.1"/>
    </source>
</evidence>
<dbReference type="Pfam" id="PF01546">
    <property type="entry name" value="Peptidase_M20"/>
    <property type="match status" value="1"/>
</dbReference>
<keyword evidence="4 8" id="KW-0378">Hydrolase</keyword>
<feature type="compositionally biased region" description="Pro residues" evidence="6">
    <location>
        <begin position="1"/>
        <end position="10"/>
    </location>
</feature>
<evidence type="ECO:0000256" key="2">
    <source>
        <dbReference type="ARBA" id="ARBA00022670"/>
    </source>
</evidence>